<sequence>MDYNEAVEKALDSVVITAAEELVRTHTTNSFNATPAARHRLVRAVYALHQFRKHRVLHTEGQETEDQKLDVSQGQYME</sequence>
<comment type="caution">
    <text evidence="2">The sequence shown here is derived from an EMBL/GenBank/DDBJ whole genome shotgun (WGS) entry which is preliminary data.</text>
</comment>
<accession>A0A0F9D8B2</accession>
<organism evidence="2">
    <name type="scientific">marine sediment metagenome</name>
    <dbReference type="NCBI Taxonomy" id="412755"/>
    <lineage>
        <taxon>unclassified sequences</taxon>
        <taxon>metagenomes</taxon>
        <taxon>ecological metagenomes</taxon>
    </lineage>
</organism>
<protein>
    <submittedName>
        <fullName evidence="2">Uncharacterized protein</fullName>
    </submittedName>
</protein>
<evidence type="ECO:0000313" key="2">
    <source>
        <dbReference type="EMBL" id="KKL08338.1"/>
    </source>
</evidence>
<name>A0A0F9D8B2_9ZZZZ</name>
<evidence type="ECO:0000256" key="1">
    <source>
        <dbReference type="SAM" id="MobiDB-lite"/>
    </source>
</evidence>
<proteinExistence type="predicted"/>
<dbReference type="EMBL" id="LAZR01042917">
    <property type="protein sequence ID" value="KKL08338.1"/>
    <property type="molecule type" value="Genomic_DNA"/>
</dbReference>
<reference evidence="2" key="1">
    <citation type="journal article" date="2015" name="Nature">
        <title>Complex archaea that bridge the gap between prokaryotes and eukaryotes.</title>
        <authorList>
            <person name="Spang A."/>
            <person name="Saw J.H."/>
            <person name="Jorgensen S.L."/>
            <person name="Zaremba-Niedzwiedzka K."/>
            <person name="Martijn J."/>
            <person name="Lind A.E."/>
            <person name="van Eijk R."/>
            <person name="Schleper C."/>
            <person name="Guy L."/>
            <person name="Ettema T.J."/>
        </authorList>
    </citation>
    <scope>NUCLEOTIDE SEQUENCE</scope>
</reference>
<feature type="compositionally biased region" description="Basic and acidic residues" evidence="1">
    <location>
        <begin position="57"/>
        <end position="69"/>
    </location>
</feature>
<gene>
    <name evidence="2" type="ORF">LCGC14_2576870</name>
</gene>
<dbReference type="AlphaFoldDB" id="A0A0F9D8B2"/>
<feature type="region of interest" description="Disordered" evidence="1">
    <location>
        <begin position="56"/>
        <end position="78"/>
    </location>
</feature>